<name>A0A9W9DM87_9AGAR</name>
<protein>
    <recommendedName>
        <fullName evidence="2">Fungal-type protein kinase domain-containing protein</fullName>
    </recommendedName>
</protein>
<dbReference type="Pfam" id="PF17667">
    <property type="entry name" value="Pkinase_fungal"/>
    <property type="match status" value="1"/>
</dbReference>
<dbReference type="EMBL" id="JAOTPV010000010">
    <property type="protein sequence ID" value="KAJ4477466.1"/>
    <property type="molecule type" value="Genomic_DNA"/>
</dbReference>
<dbReference type="Gene3D" id="1.10.510.10">
    <property type="entry name" value="Transferase(Phosphotransferase) domain 1"/>
    <property type="match status" value="1"/>
</dbReference>
<gene>
    <name evidence="3" type="ORF">J3R30DRAFT_3683174</name>
</gene>
<dbReference type="OrthoDB" id="312874at2759"/>
<dbReference type="SUPFAM" id="SSF56112">
    <property type="entry name" value="Protein kinase-like (PK-like)"/>
    <property type="match status" value="1"/>
</dbReference>
<dbReference type="PANTHER" id="PTHR38248">
    <property type="entry name" value="FUNK1 6"/>
    <property type="match status" value="1"/>
</dbReference>
<dbReference type="InterPro" id="IPR040976">
    <property type="entry name" value="Pkinase_fungal"/>
</dbReference>
<feature type="region of interest" description="Disordered" evidence="1">
    <location>
        <begin position="1"/>
        <end position="32"/>
    </location>
</feature>
<dbReference type="Proteomes" id="UP001150266">
    <property type="component" value="Unassembled WGS sequence"/>
</dbReference>
<dbReference type="PANTHER" id="PTHR38248:SF2">
    <property type="entry name" value="FUNK1 11"/>
    <property type="match status" value="1"/>
</dbReference>
<reference evidence="3" key="1">
    <citation type="submission" date="2022-08" db="EMBL/GenBank/DDBJ databases">
        <title>A Global Phylogenomic Analysis of the Shiitake Genus Lentinula.</title>
        <authorList>
            <consortium name="DOE Joint Genome Institute"/>
            <person name="Sierra-Patev S."/>
            <person name="Min B."/>
            <person name="Naranjo-Ortiz M."/>
            <person name="Looney B."/>
            <person name="Konkel Z."/>
            <person name="Slot J.C."/>
            <person name="Sakamoto Y."/>
            <person name="Steenwyk J.L."/>
            <person name="Rokas A."/>
            <person name="Carro J."/>
            <person name="Camarero S."/>
            <person name="Ferreira P."/>
            <person name="Molpeceres G."/>
            <person name="Ruiz-Duenas F.J."/>
            <person name="Serrano A."/>
            <person name="Henrissat B."/>
            <person name="Drula E."/>
            <person name="Hughes K.W."/>
            <person name="Mata J.L."/>
            <person name="Ishikawa N.K."/>
            <person name="Vargas-Isla R."/>
            <person name="Ushijima S."/>
            <person name="Smith C.A."/>
            <person name="Ahrendt S."/>
            <person name="Andreopoulos W."/>
            <person name="He G."/>
            <person name="Labutti K."/>
            <person name="Lipzen A."/>
            <person name="Ng V."/>
            <person name="Riley R."/>
            <person name="Sandor L."/>
            <person name="Barry K."/>
            <person name="Martinez A.T."/>
            <person name="Xiao Y."/>
            <person name="Gibbons J.G."/>
            <person name="Terashima K."/>
            <person name="Grigoriev I.V."/>
            <person name="Hibbett D.S."/>
        </authorList>
    </citation>
    <scope>NUCLEOTIDE SEQUENCE</scope>
    <source>
        <strain evidence="3">JLM2183</strain>
    </source>
</reference>
<feature type="domain" description="Fungal-type protein kinase" evidence="2">
    <location>
        <begin position="188"/>
        <end position="626"/>
    </location>
</feature>
<organism evidence="3 4">
    <name type="scientific">Lentinula aciculospora</name>
    <dbReference type="NCBI Taxonomy" id="153920"/>
    <lineage>
        <taxon>Eukaryota</taxon>
        <taxon>Fungi</taxon>
        <taxon>Dikarya</taxon>
        <taxon>Basidiomycota</taxon>
        <taxon>Agaricomycotina</taxon>
        <taxon>Agaricomycetes</taxon>
        <taxon>Agaricomycetidae</taxon>
        <taxon>Agaricales</taxon>
        <taxon>Marasmiineae</taxon>
        <taxon>Omphalotaceae</taxon>
        <taxon>Lentinula</taxon>
    </lineage>
</organism>
<dbReference type="AlphaFoldDB" id="A0A9W9DM87"/>
<evidence type="ECO:0000313" key="4">
    <source>
        <dbReference type="Proteomes" id="UP001150266"/>
    </source>
</evidence>
<feature type="region of interest" description="Disordered" evidence="1">
    <location>
        <begin position="752"/>
        <end position="772"/>
    </location>
</feature>
<dbReference type="InterPro" id="IPR011009">
    <property type="entry name" value="Kinase-like_dom_sf"/>
</dbReference>
<feature type="compositionally biased region" description="Low complexity" evidence="1">
    <location>
        <begin position="17"/>
        <end position="30"/>
    </location>
</feature>
<keyword evidence="4" id="KW-1185">Reference proteome</keyword>
<evidence type="ECO:0000313" key="3">
    <source>
        <dbReference type="EMBL" id="KAJ4477466.1"/>
    </source>
</evidence>
<sequence length="772" mass="87164">MANTFNHGIVTPASPKSTQTGTTTTSTITGLSEESPLRIRTLDSSNYRLGGTNARRQVVMSELNEQVPEVPLDWYFKYILPPLPDGINTERIVNSLKQSKVIKNNKWVGIPEEPRLDKRHEDKVYAGFENVFEEIIAAAKTQKPDLEQQFTLNLTPDKNVTSERDSSTKPDAQFTTLEEAARLARDGGKPSVYNVWNSHEFKKNNEGVNDTMNACVSQIVYDMQQIMASDPCRRFTFGTSINNRAFRLWFCCRGAFLTAEPFDFIKEPEKLVHIFLSFAFASRTDAGWDPSMTCILPTCSTEKRQYKIPVGDKTYVTVRVLSDYAADSPIGRATRVWLVTDEADPSNRQYVLKDVWVDSERATEDEIRSALLIDVEEKCGGPARAIVEKHLLTPVAFEKLFIGTRLDDTTQSIIRGGSLPKNLNYLKLVVSQQSGSSKRSRISTQENAVDAVLSGMRARYVQPGDTVRNSPRVTPRFHYRIVFSECARTMYDEKHLSNALGALADVTEALSWIHKSNWVHRDISGGNVYWYDCKTACLKEENRGLLGDLEFAKSRTPSAAHEVRTGTFNFMASEVIAGHYLFRPTLDVNLLEDPSQLFKTAGFTRTLFIFNPLHDLESIWWILIYILYFNEDQQNIVDTELANDRAKKALKLFTQEGQALDRLQFLQTNDELTVEGTCLPPSFEFVVTMARAYAAKLHAAYGSYEKNLSANKEGTFEIHDYLVKALRFARDDPLVDSIELVGVTGPLKRKFDTMESSRDSHASSSKKPRTNA</sequence>
<proteinExistence type="predicted"/>
<evidence type="ECO:0000256" key="1">
    <source>
        <dbReference type="SAM" id="MobiDB-lite"/>
    </source>
</evidence>
<feature type="compositionally biased region" description="Basic and acidic residues" evidence="1">
    <location>
        <begin position="752"/>
        <end position="761"/>
    </location>
</feature>
<comment type="caution">
    <text evidence="3">The sequence shown here is derived from an EMBL/GenBank/DDBJ whole genome shotgun (WGS) entry which is preliminary data.</text>
</comment>
<evidence type="ECO:0000259" key="2">
    <source>
        <dbReference type="Pfam" id="PF17667"/>
    </source>
</evidence>
<accession>A0A9W9DM87</accession>